<evidence type="ECO:0000256" key="7">
    <source>
        <dbReference type="ARBA" id="ARBA00022989"/>
    </source>
</evidence>
<dbReference type="Proteomes" id="UP000602647">
    <property type="component" value="Unassembled WGS sequence"/>
</dbReference>
<feature type="transmembrane region" description="Helical" evidence="13">
    <location>
        <begin position="240"/>
        <end position="266"/>
    </location>
</feature>
<evidence type="ECO:0000256" key="1">
    <source>
        <dbReference type="ARBA" id="ARBA00004651"/>
    </source>
</evidence>
<dbReference type="GO" id="GO:0022857">
    <property type="term" value="F:transmembrane transporter activity"/>
    <property type="evidence" value="ECO:0007669"/>
    <property type="project" value="InterPro"/>
</dbReference>
<evidence type="ECO:0000313" key="14">
    <source>
        <dbReference type="EMBL" id="MBC6680181.1"/>
    </source>
</evidence>
<proteinExistence type="inferred from homology"/>
<dbReference type="PANTHER" id="PTHR30472">
    <property type="entry name" value="FERRIC ENTEROBACTIN TRANSPORT SYSTEM PERMEASE PROTEIN"/>
    <property type="match status" value="1"/>
</dbReference>
<evidence type="ECO:0000256" key="6">
    <source>
        <dbReference type="ARBA" id="ARBA00022692"/>
    </source>
</evidence>
<dbReference type="CDD" id="cd06550">
    <property type="entry name" value="TM_ABC_iron-siderophores_like"/>
    <property type="match status" value="1"/>
</dbReference>
<name>A0A923NLJ0_9FIRM</name>
<feature type="transmembrane region" description="Helical" evidence="13">
    <location>
        <begin position="148"/>
        <end position="166"/>
    </location>
</feature>
<dbReference type="InterPro" id="IPR037294">
    <property type="entry name" value="ABC_BtuC-like"/>
</dbReference>
<dbReference type="Pfam" id="PF01032">
    <property type="entry name" value="FecCD"/>
    <property type="match status" value="1"/>
</dbReference>
<dbReference type="PANTHER" id="PTHR30472:SF21">
    <property type="entry name" value="HEME-IRON TRANSPORT SYSTEM PERMEASE PROTEIN ISDF-RELATED"/>
    <property type="match status" value="1"/>
</dbReference>
<feature type="transmembrane region" description="Helical" evidence="13">
    <location>
        <begin position="61"/>
        <end position="81"/>
    </location>
</feature>
<dbReference type="GO" id="GO:0005886">
    <property type="term" value="C:plasma membrane"/>
    <property type="evidence" value="ECO:0007669"/>
    <property type="project" value="UniProtKB-SubCell"/>
</dbReference>
<comment type="caution">
    <text evidence="14">The sequence shown here is derived from an EMBL/GenBank/DDBJ whole genome shotgun (WGS) entry which is preliminary data.</text>
</comment>
<evidence type="ECO:0000256" key="8">
    <source>
        <dbReference type="ARBA" id="ARBA00023004"/>
    </source>
</evidence>
<evidence type="ECO:0000256" key="11">
    <source>
        <dbReference type="ARBA" id="ARBA00031149"/>
    </source>
</evidence>
<protein>
    <recommendedName>
        <fullName evidence="3">Probable heme-iron transport system permease protein IsdF</fullName>
    </recommendedName>
    <alternativeName>
        <fullName evidence="12">Iron-regulated surface determinant protein F</fullName>
    </alternativeName>
    <alternativeName>
        <fullName evidence="11">Staphylococcal iron-regulated protein G</fullName>
    </alternativeName>
</protein>
<dbReference type="InterPro" id="IPR000522">
    <property type="entry name" value="ABC_transptr_permease_BtuC"/>
</dbReference>
<evidence type="ECO:0000256" key="4">
    <source>
        <dbReference type="ARBA" id="ARBA00022448"/>
    </source>
</evidence>
<keyword evidence="5" id="KW-1003">Cell membrane</keyword>
<reference evidence="14" key="1">
    <citation type="submission" date="2020-08" db="EMBL/GenBank/DDBJ databases">
        <title>Genome public.</title>
        <authorList>
            <person name="Liu C."/>
            <person name="Sun Q."/>
        </authorList>
    </citation>
    <scope>NUCLEOTIDE SEQUENCE</scope>
    <source>
        <strain evidence="14">BX12</strain>
    </source>
</reference>
<dbReference type="Gene3D" id="1.10.3470.10">
    <property type="entry name" value="ABC transporter involved in vitamin B12 uptake, BtuC"/>
    <property type="match status" value="1"/>
</dbReference>
<feature type="transmembrane region" description="Helical" evidence="13">
    <location>
        <begin position="93"/>
        <end position="111"/>
    </location>
</feature>
<comment type="subcellular location">
    <subcellularLocation>
        <location evidence="1">Cell membrane</location>
        <topology evidence="1">Multi-pass membrane protein</topology>
    </subcellularLocation>
</comment>
<keyword evidence="4" id="KW-0813">Transport</keyword>
<dbReference type="AlphaFoldDB" id="A0A923NLJ0"/>
<evidence type="ECO:0000256" key="3">
    <source>
        <dbReference type="ARBA" id="ARBA00018524"/>
    </source>
</evidence>
<feature type="transmembrane region" description="Helical" evidence="13">
    <location>
        <begin position="304"/>
        <end position="324"/>
    </location>
</feature>
<evidence type="ECO:0000256" key="5">
    <source>
        <dbReference type="ARBA" id="ARBA00022475"/>
    </source>
</evidence>
<feature type="transmembrane region" description="Helical" evidence="13">
    <location>
        <begin position="7"/>
        <end position="29"/>
    </location>
</feature>
<accession>A0A923NLJ0</accession>
<evidence type="ECO:0000256" key="9">
    <source>
        <dbReference type="ARBA" id="ARBA00023136"/>
    </source>
</evidence>
<evidence type="ECO:0000256" key="2">
    <source>
        <dbReference type="ARBA" id="ARBA00007935"/>
    </source>
</evidence>
<feature type="transmembrane region" description="Helical" evidence="13">
    <location>
        <begin position="196"/>
        <end position="219"/>
    </location>
</feature>
<feature type="transmembrane region" description="Helical" evidence="13">
    <location>
        <begin position="117"/>
        <end position="136"/>
    </location>
</feature>
<dbReference type="GO" id="GO:0033214">
    <property type="term" value="P:siderophore-iron import into cell"/>
    <property type="evidence" value="ECO:0007669"/>
    <property type="project" value="TreeGrafter"/>
</dbReference>
<feature type="transmembrane region" description="Helical" evidence="13">
    <location>
        <begin position="278"/>
        <end position="297"/>
    </location>
</feature>
<comment type="similarity">
    <text evidence="2">Belongs to the binding-protein-dependent transport system permease family. FecCD subfamily.</text>
</comment>
<evidence type="ECO:0000256" key="12">
    <source>
        <dbReference type="ARBA" id="ARBA00031465"/>
    </source>
</evidence>
<dbReference type="FunFam" id="1.10.3470.10:FF:000001">
    <property type="entry name" value="Vitamin B12 ABC transporter permease BtuC"/>
    <property type="match status" value="1"/>
</dbReference>
<dbReference type="EMBL" id="JACRYT010000010">
    <property type="protein sequence ID" value="MBC6680181.1"/>
    <property type="molecule type" value="Genomic_DNA"/>
</dbReference>
<evidence type="ECO:0000313" key="15">
    <source>
        <dbReference type="Proteomes" id="UP000602647"/>
    </source>
</evidence>
<evidence type="ECO:0000256" key="13">
    <source>
        <dbReference type="SAM" id="Phobius"/>
    </source>
</evidence>
<keyword evidence="15" id="KW-1185">Reference proteome</keyword>
<keyword evidence="7 13" id="KW-1133">Transmembrane helix</keyword>
<evidence type="ECO:0000256" key="10">
    <source>
        <dbReference type="ARBA" id="ARBA00025320"/>
    </source>
</evidence>
<keyword evidence="6 13" id="KW-0812">Transmembrane</keyword>
<organism evidence="14 15">
    <name type="scientific">Zhenpiania hominis</name>
    <dbReference type="NCBI Taxonomy" id="2763644"/>
    <lineage>
        <taxon>Bacteria</taxon>
        <taxon>Bacillati</taxon>
        <taxon>Bacillota</taxon>
        <taxon>Clostridia</taxon>
        <taxon>Peptostreptococcales</taxon>
        <taxon>Anaerovoracaceae</taxon>
        <taxon>Zhenpiania</taxon>
    </lineage>
</organism>
<gene>
    <name evidence="14" type="ORF">H9L42_10085</name>
</gene>
<keyword evidence="9 13" id="KW-0472">Membrane</keyword>
<dbReference type="SUPFAM" id="SSF81345">
    <property type="entry name" value="ABC transporter involved in vitamin B12 uptake, BtuC"/>
    <property type="match status" value="1"/>
</dbReference>
<sequence length="332" mass="34966">MNRKRKGIITIFAFVAVCVLLILVLLWSVNEGSIELSASQLVKGLFIEYDDDVATVYDLRFPRIIISLLVGAALAVSGVLLQSVLKNPLTDPGIIGISGGASFTAVILTALLPRLFFLLPLAAFLGGLLAFFLVYSLSWKGGLSPLRIVLVGVAVSTMFSGLSSAINSMSGGNQSSVASIVNGSITMKTWDDVNIVLYYLPIFLVFALLVSGVCNLMALDDKTAQGIGLNVSRWRIAISLIAVVLASVSTAVAGVVSFVGLIVPHIARILVGNNHKVLIPFTILLGALIFLTADTIGRILAAPYEISASIVMAVAGGPFFIALLRGRGNYGS</sequence>
<keyword evidence="8" id="KW-0408">Iron</keyword>
<comment type="function">
    <text evidence="10">Part of the binding-protein-dependent transport system for heme-iron. Responsible for the translocation of the substrate across the membrane.</text>
</comment>